<evidence type="ECO:0000256" key="1">
    <source>
        <dbReference type="ARBA" id="ARBA00010875"/>
    </source>
</evidence>
<dbReference type="Proteomes" id="UP000823769">
    <property type="component" value="Unassembled WGS sequence"/>
</dbReference>
<evidence type="ECO:0000256" key="4">
    <source>
        <dbReference type="ARBA" id="ARBA00022759"/>
    </source>
</evidence>
<evidence type="ECO:0000256" key="5">
    <source>
        <dbReference type="ARBA" id="ARBA00022801"/>
    </source>
</evidence>
<comment type="cofactor">
    <cofactor evidence="7">
        <name>Zn(2+)</name>
        <dbReference type="ChEBI" id="CHEBI:29105"/>
    </cofactor>
    <text evidence="7">Binds 1 zinc ion.</text>
</comment>
<name>A0A9D9IYE9_9BACT</name>
<dbReference type="Gene3D" id="3.40.390.30">
    <property type="entry name" value="Metalloproteases ('zincins'), catalytic domain"/>
    <property type="match status" value="1"/>
</dbReference>
<accession>A0A9D9IYE9</accession>
<comment type="subcellular location">
    <subcellularLocation>
        <location evidence="7">Cytoplasm</location>
    </subcellularLocation>
</comment>
<keyword evidence="3 7" id="KW-0479">Metal-binding</keyword>
<keyword evidence="2 7" id="KW-0540">Nuclease</keyword>
<evidence type="ECO:0000256" key="3">
    <source>
        <dbReference type="ARBA" id="ARBA00022723"/>
    </source>
</evidence>
<comment type="similarity">
    <text evidence="1 7">Belongs to the endoribonuclease YbeY family.</text>
</comment>
<evidence type="ECO:0000313" key="8">
    <source>
        <dbReference type="EMBL" id="MBO8480310.1"/>
    </source>
</evidence>
<comment type="caution">
    <text evidence="8">The sequence shown here is derived from an EMBL/GenBank/DDBJ whole genome shotgun (WGS) entry which is preliminary data.</text>
</comment>
<dbReference type="GO" id="GO:0004521">
    <property type="term" value="F:RNA endonuclease activity"/>
    <property type="evidence" value="ECO:0007669"/>
    <property type="project" value="UniProtKB-UniRule"/>
</dbReference>
<proteinExistence type="inferred from homology"/>
<feature type="binding site" evidence="7">
    <location>
        <position position="110"/>
    </location>
    <ligand>
        <name>Zn(2+)</name>
        <dbReference type="ChEBI" id="CHEBI:29105"/>
        <note>catalytic</note>
    </ligand>
</feature>
<dbReference type="PROSITE" id="PS01306">
    <property type="entry name" value="UPF0054"/>
    <property type="match status" value="1"/>
</dbReference>
<keyword evidence="5 7" id="KW-0378">Hydrolase</keyword>
<evidence type="ECO:0000256" key="6">
    <source>
        <dbReference type="ARBA" id="ARBA00022833"/>
    </source>
</evidence>
<evidence type="ECO:0000313" key="9">
    <source>
        <dbReference type="Proteomes" id="UP000823769"/>
    </source>
</evidence>
<sequence length="141" mass="16549">MIRYFTEDIDFAFKGKSVHSAWLKAVSEEEGRRPGQISVIFCSDPYLLEINRKYLGHDYYTDIITFDYSEGDTISGDLFISVDTVRSNAEYYSADFKDELDRVIVHGVLHLIGYDDHTDEQSAEMRARENHYLERRPEFFK</sequence>
<keyword evidence="4 7" id="KW-0255">Endonuclease</keyword>
<dbReference type="InterPro" id="IPR020549">
    <property type="entry name" value="YbeY_CS"/>
</dbReference>
<evidence type="ECO:0000256" key="7">
    <source>
        <dbReference type="HAMAP-Rule" id="MF_00009"/>
    </source>
</evidence>
<dbReference type="GO" id="GO:0004222">
    <property type="term" value="F:metalloendopeptidase activity"/>
    <property type="evidence" value="ECO:0007669"/>
    <property type="project" value="InterPro"/>
</dbReference>
<dbReference type="HAMAP" id="MF_00009">
    <property type="entry name" value="Endoribonucl_YbeY"/>
    <property type="match status" value="1"/>
</dbReference>
<dbReference type="PANTHER" id="PTHR46986">
    <property type="entry name" value="ENDORIBONUCLEASE YBEY, CHLOROPLASTIC"/>
    <property type="match status" value="1"/>
</dbReference>
<feature type="binding site" evidence="7">
    <location>
        <position position="116"/>
    </location>
    <ligand>
        <name>Zn(2+)</name>
        <dbReference type="ChEBI" id="CHEBI:29105"/>
        <note>catalytic</note>
    </ligand>
</feature>
<dbReference type="PANTHER" id="PTHR46986:SF1">
    <property type="entry name" value="ENDORIBONUCLEASE YBEY, CHLOROPLASTIC"/>
    <property type="match status" value="1"/>
</dbReference>
<keyword evidence="7" id="KW-0963">Cytoplasm</keyword>
<dbReference type="EMBL" id="JADILW010000066">
    <property type="protein sequence ID" value="MBO8480310.1"/>
    <property type="molecule type" value="Genomic_DNA"/>
</dbReference>
<reference evidence="8" key="1">
    <citation type="submission" date="2020-10" db="EMBL/GenBank/DDBJ databases">
        <authorList>
            <person name="Gilroy R."/>
        </authorList>
    </citation>
    <scope>NUCLEOTIDE SEQUENCE</scope>
    <source>
        <strain evidence="8">B3-1481</strain>
    </source>
</reference>
<organism evidence="8 9">
    <name type="scientific">Candidatus Cryptobacteroides avistercoris</name>
    <dbReference type="NCBI Taxonomy" id="2840758"/>
    <lineage>
        <taxon>Bacteria</taxon>
        <taxon>Pseudomonadati</taxon>
        <taxon>Bacteroidota</taxon>
        <taxon>Bacteroidia</taxon>
        <taxon>Bacteroidales</taxon>
        <taxon>Candidatus Cryptobacteroides</taxon>
    </lineage>
</organism>
<gene>
    <name evidence="7 8" type="primary">ybeY</name>
    <name evidence="8" type="ORF">IAB76_04270</name>
</gene>
<dbReference type="InterPro" id="IPR023091">
    <property type="entry name" value="MetalPrtase_cat_dom_sf_prd"/>
</dbReference>
<evidence type="ECO:0000256" key="2">
    <source>
        <dbReference type="ARBA" id="ARBA00022722"/>
    </source>
</evidence>
<dbReference type="SUPFAM" id="SSF55486">
    <property type="entry name" value="Metalloproteases ('zincins'), catalytic domain"/>
    <property type="match status" value="1"/>
</dbReference>
<dbReference type="InterPro" id="IPR002036">
    <property type="entry name" value="YbeY"/>
</dbReference>
<feature type="binding site" evidence="7">
    <location>
        <position position="106"/>
    </location>
    <ligand>
        <name>Zn(2+)</name>
        <dbReference type="ChEBI" id="CHEBI:29105"/>
        <note>catalytic</note>
    </ligand>
</feature>
<dbReference type="Pfam" id="PF02130">
    <property type="entry name" value="YbeY"/>
    <property type="match status" value="1"/>
</dbReference>
<dbReference type="AlphaFoldDB" id="A0A9D9IYE9"/>
<dbReference type="NCBIfam" id="TIGR00043">
    <property type="entry name" value="rRNA maturation RNase YbeY"/>
    <property type="match status" value="1"/>
</dbReference>
<keyword evidence="7" id="KW-0690">Ribosome biogenesis</keyword>
<keyword evidence="7" id="KW-0698">rRNA processing</keyword>
<dbReference type="GO" id="GO:0008270">
    <property type="term" value="F:zinc ion binding"/>
    <property type="evidence" value="ECO:0007669"/>
    <property type="project" value="UniProtKB-UniRule"/>
</dbReference>
<dbReference type="GO" id="GO:0006364">
    <property type="term" value="P:rRNA processing"/>
    <property type="evidence" value="ECO:0007669"/>
    <property type="project" value="UniProtKB-UniRule"/>
</dbReference>
<comment type="function">
    <text evidence="7">Single strand-specific metallo-endoribonuclease involved in late-stage 70S ribosome quality control and in maturation of the 3' terminus of the 16S rRNA.</text>
</comment>
<dbReference type="GO" id="GO:0005737">
    <property type="term" value="C:cytoplasm"/>
    <property type="evidence" value="ECO:0007669"/>
    <property type="project" value="UniProtKB-SubCell"/>
</dbReference>
<keyword evidence="6 7" id="KW-0862">Zinc</keyword>
<reference evidence="8" key="2">
    <citation type="journal article" date="2021" name="PeerJ">
        <title>Extensive microbial diversity within the chicken gut microbiome revealed by metagenomics and culture.</title>
        <authorList>
            <person name="Gilroy R."/>
            <person name="Ravi A."/>
            <person name="Getino M."/>
            <person name="Pursley I."/>
            <person name="Horton D.L."/>
            <person name="Alikhan N.F."/>
            <person name="Baker D."/>
            <person name="Gharbi K."/>
            <person name="Hall N."/>
            <person name="Watson M."/>
            <person name="Adriaenssens E.M."/>
            <person name="Foster-Nyarko E."/>
            <person name="Jarju S."/>
            <person name="Secka A."/>
            <person name="Antonio M."/>
            <person name="Oren A."/>
            <person name="Chaudhuri R.R."/>
            <person name="La Ragione R."/>
            <person name="Hildebrand F."/>
            <person name="Pallen M.J."/>
        </authorList>
    </citation>
    <scope>NUCLEOTIDE SEQUENCE</scope>
    <source>
        <strain evidence="8">B3-1481</strain>
    </source>
</reference>
<dbReference type="EC" id="3.1.-.-" evidence="7"/>
<protein>
    <recommendedName>
        <fullName evidence="7">Endoribonuclease YbeY</fullName>
        <ecNumber evidence="7">3.1.-.-</ecNumber>
    </recommendedName>
</protein>